<name>A0ABY4R9S2_9GAMM</name>
<organism evidence="2 3">
    <name type="scientific">Mixta hanseatica</name>
    <dbReference type="NCBI Taxonomy" id="2872648"/>
    <lineage>
        <taxon>Bacteria</taxon>
        <taxon>Pseudomonadati</taxon>
        <taxon>Pseudomonadota</taxon>
        <taxon>Gammaproteobacteria</taxon>
        <taxon>Enterobacterales</taxon>
        <taxon>Erwiniaceae</taxon>
        <taxon>Mixta</taxon>
    </lineage>
</organism>
<evidence type="ECO:0000313" key="2">
    <source>
        <dbReference type="EMBL" id="UQY45163.1"/>
    </source>
</evidence>
<keyword evidence="1" id="KW-0812">Transmembrane</keyword>
<dbReference type="Proteomes" id="UP001056635">
    <property type="component" value="Chromosome"/>
</dbReference>
<dbReference type="RefSeq" id="WP_249893742.1">
    <property type="nucleotide sequence ID" value="NZ_CP082904.1"/>
</dbReference>
<keyword evidence="3" id="KW-1185">Reference proteome</keyword>
<sequence>MNADTITTVNKITADVADIFNYLYNKTTEMAIPIILFSYSIIINFFAAHIFAKTSAAL</sequence>
<accession>A0ABY4R9S2</accession>
<keyword evidence="1" id="KW-1133">Transmembrane helix</keyword>
<protein>
    <submittedName>
        <fullName evidence="2">Uncharacterized protein</fullName>
    </submittedName>
</protein>
<feature type="transmembrane region" description="Helical" evidence="1">
    <location>
        <begin position="30"/>
        <end position="52"/>
    </location>
</feature>
<proteinExistence type="predicted"/>
<evidence type="ECO:0000313" key="3">
    <source>
        <dbReference type="Proteomes" id="UP001056635"/>
    </source>
</evidence>
<dbReference type="EMBL" id="CP082904">
    <property type="protein sequence ID" value="UQY45163.1"/>
    <property type="molecule type" value="Genomic_DNA"/>
</dbReference>
<keyword evidence="1" id="KW-0472">Membrane</keyword>
<gene>
    <name evidence="2" type="ORF">K6958_05655</name>
</gene>
<evidence type="ECO:0000256" key="1">
    <source>
        <dbReference type="SAM" id="Phobius"/>
    </source>
</evidence>
<reference evidence="2" key="1">
    <citation type="submission" date="2021-09" db="EMBL/GenBank/DDBJ databases">
        <title>First case of bloodstream infection caused by Mixta hanseatica sp. nov., a member of the Erwiniaceae family.</title>
        <authorList>
            <person name="Both A."/>
            <person name="Huang J."/>
            <person name="Wenzel P."/>
            <person name="Aepfelbacher M."/>
            <person name="Rohde H."/>
            <person name="Christner M."/>
            <person name="Hentschke M."/>
        </authorList>
    </citation>
    <scope>NUCLEOTIDE SEQUENCE</scope>
    <source>
        <strain evidence="2">X22927</strain>
    </source>
</reference>